<dbReference type="Proteomes" id="UP000031668">
    <property type="component" value="Unassembled WGS sequence"/>
</dbReference>
<keyword evidence="3" id="KW-1185">Reference proteome</keyword>
<dbReference type="OMA" id="WIEVHIV"/>
<dbReference type="InterPro" id="IPR012337">
    <property type="entry name" value="RNaseH-like_sf"/>
</dbReference>
<dbReference type="Pfam" id="PF17921">
    <property type="entry name" value="Integrase_H2C2"/>
    <property type="match status" value="1"/>
</dbReference>
<evidence type="ECO:0000313" key="3">
    <source>
        <dbReference type="Proteomes" id="UP000031668"/>
    </source>
</evidence>
<dbReference type="GO" id="GO:0003676">
    <property type="term" value="F:nucleic acid binding"/>
    <property type="evidence" value="ECO:0007669"/>
    <property type="project" value="InterPro"/>
</dbReference>
<dbReference type="InterPro" id="IPR036397">
    <property type="entry name" value="RNaseH_sf"/>
</dbReference>
<dbReference type="InterPro" id="IPR001584">
    <property type="entry name" value="Integrase_cat-core"/>
</dbReference>
<dbReference type="GO" id="GO:0015074">
    <property type="term" value="P:DNA integration"/>
    <property type="evidence" value="ECO:0007669"/>
    <property type="project" value="InterPro"/>
</dbReference>
<feature type="domain" description="Integrase catalytic" evidence="1">
    <location>
        <begin position="75"/>
        <end position="150"/>
    </location>
</feature>
<dbReference type="Gene3D" id="3.30.420.10">
    <property type="entry name" value="Ribonuclease H-like superfamily/Ribonuclease H"/>
    <property type="match status" value="1"/>
</dbReference>
<dbReference type="SUPFAM" id="SSF53098">
    <property type="entry name" value="Ribonuclease H-like"/>
    <property type="match status" value="1"/>
</dbReference>
<accession>A0A0C2IXI4</accession>
<dbReference type="EMBL" id="JWZT01002196">
    <property type="protein sequence ID" value="KII70084.1"/>
    <property type="molecule type" value="Genomic_DNA"/>
</dbReference>
<reference evidence="2 3" key="1">
    <citation type="journal article" date="2014" name="Genome Biol. Evol.">
        <title>The genome of the myxosporean Thelohanellus kitauei shows adaptations to nutrient acquisition within its fish host.</title>
        <authorList>
            <person name="Yang Y."/>
            <person name="Xiong J."/>
            <person name="Zhou Z."/>
            <person name="Huo F."/>
            <person name="Miao W."/>
            <person name="Ran C."/>
            <person name="Liu Y."/>
            <person name="Zhang J."/>
            <person name="Feng J."/>
            <person name="Wang M."/>
            <person name="Wang M."/>
            <person name="Wang L."/>
            <person name="Yao B."/>
        </authorList>
    </citation>
    <scope>NUCLEOTIDE SEQUENCE [LARGE SCALE GENOMIC DNA]</scope>
    <source>
        <strain evidence="2">Wuqing</strain>
    </source>
</reference>
<dbReference type="OrthoDB" id="5987417at2759"/>
<name>A0A0C2IXI4_THEKT</name>
<evidence type="ECO:0000313" key="2">
    <source>
        <dbReference type="EMBL" id="KII70084.1"/>
    </source>
</evidence>
<dbReference type="PANTHER" id="PTHR37984">
    <property type="entry name" value="PROTEIN CBG26694"/>
    <property type="match status" value="1"/>
</dbReference>
<dbReference type="PROSITE" id="PS50994">
    <property type="entry name" value="INTEGRASE"/>
    <property type="match status" value="1"/>
</dbReference>
<dbReference type="PANTHER" id="PTHR37984:SF5">
    <property type="entry name" value="PROTEIN NYNRIN-LIKE"/>
    <property type="match status" value="1"/>
</dbReference>
<organism evidence="2 3">
    <name type="scientific">Thelohanellus kitauei</name>
    <name type="common">Myxosporean</name>
    <dbReference type="NCBI Taxonomy" id="669202"/>
    <lineage>
        <taxon>Eukaryota</taxon>
        <taxon>Metazoa</taxon>
        <taxon>Cnidaria</taxon>
        <taxon>Myxozoa</taxon>
        <taxon>Myxosporea</taxon>
        <taxon>Bivalvulida</taxon>
        <taxon>Platysporina</taxon>
        <taxon>Myxobolidae</taxon>
        <taxon>Thelohanellus</taxon>
    </lineage>
</organism>
<evidence type="ECO:0000259" key="1">
    <source>
        <dbReference type="PROSITE" id="PS50994"/>
    </source>
</evidence>
<comment type="caution">
    <text evidence="2">The sequence shown here is derived from an EMBL/GenBank/DDBJ whole genome shotgun (WGS) entry which is preliminary data.</text>
</comment>
<dbReference type="InterPro" id="IPR041588">
    <property type="entry name" value="Integrase_H2C2"/>
</dbReference>
<dbReference type="Gene3D" id="1.10.340.70">
    <property type="match status" value="1"/>
</dbReference>
<protein>
    <submittedName>
        <fullName evidence="2">Pro-Pol polyprotein</fullName>
    </submittedName>
</protein>
<dbReference type="InterPro" id="IPR050951">
    <property type="entry name" value="Retrovirus_Pol_polyprotein"/>
</dbReference>
<sequence>MMWNDRNVIPIKTRRNVLKWLHEGHCGISGMKSMARPYVWWPQVSHDIEEFVKACHYCQLNGPNLVVTPLNPWTSASYPLERVHIDFTGPVNGLMWLDLIYAFNQLIEVYTMPILNSEHLMNSLYDFVSRFGIPKVIVSDNGKQFFRVNT</sequence>
<gene>
    <name evidence="2" type="ORF">RF11_00217</name>
</gene>
<proteinExistence type="predicted"/>
<dbReference type="AlphaFoldDB" id="A0A0C2IXI4"/>